<dbReference type="Proteomes" id="UP000306808">
    <property type="component" value="Unassembled WGS sequence"/>
</dbReference>
<proteinExistence type="predicted"/>
<sequence length="305" mass="33256">MSLVIVGTVAFDAIETPFGKTDKIVGGAATFAGLSASYLYDNVKLVSVIGEDFGDNIDMLTHKGIDVEGVEVIPGGKSFFWSGKYHNDMNSRDTLITELNVLADFDPKVPISYQDCEFLLLGNLTPQVQQSTLDRLEKTPKLVVLDTMNFWMDVALDDLKSVLKKVDVLTINDAEARQLAGEYSLVKAAKIIQDMGPKYLIIKKGEHGALLFGDGQVFSAPALPLADVFDPTGAGDTFAGGFIGYLAKVKSVNFNNMKNAVIYGSALASFCVEKFGTERLQNLTQEDISLRLKQFIALSKFEISE</sequence>
<evidence type="ECO:0000313" key="5">
    <source>
        <dbReference type="Proteomes" id="UP000306808"/>
    </source>
</evidence>
<dbReference type="Gene3D" id="3.40.1190.20">
    <property type="match status" value="1"/>
</dbReference>
<dbReference type="InterPro" id="IPR011611">
    <property type="entry name" value="PfkB_dom"/>
</dbReference>
<dbReference type="OrthoDB" id="9813569at2"/>
<evidence type="ECO:0000313" key="4">
    <source>
        <dbReference type="EMBL" id="TJZ51492.1"/>
    </source>
</evidence>
<feature type="domain" description="Carbohydrate kinase PfkB" evidence="3">
    <location>
        <begin position="20"/>
        <end position="278"/>
    </location>
</feature>
<evidence type="ECO:0000259" key="3">
    <source>
        <dbReference type="Pfam" id="PF00294"/>
    </source>
</evidence>
<evidence type="ECO:0000256" key="1">
    <source>
        <dbReference type="ARBA" id="ARBA00022679"/>
    </source>
</evidence>
<dbReference type="PROSITE" id="PS00584">
    <property type="entry name" value="PFKB_KINASES_2"/>
    <property type="match status" value="1"/>
</dbReference>
<dbReference type="AlphaFoldDB" id="A0A4U0NDA1"/>
<dbReference type="RefSeq" id="WP_136903233.1">
    <property type="nucleotide sequence ID" value="NZ_SUME01000011.1"/>
</dbReference>
<dbReference type="SUPFAM" id="SSF53613">
    <property type="entry name" value="Ribokinase-like"/>
    <property type="match status" value="1"/>
</dbReference>
<protein>
    <submittedName>
        <fullName evidence="4">Sugar kinase</fullName>
    </submittedName>
</protein>
<reference evidence="4 5" key="1">
    <citation type="submission" date="2019-04" db="EMBL/GenBank/DDBJ databases">
        <title>Sphingobacterium olei sp. nov., isolated from oil-contaminated soil.</title>
        <authorList>
            <person name="Liu B."/>
        </authorList>
    </citation>
    <scope>NUCLEOTIDE SEQUENCE [LARGE SCALE GENOMIC DNA]</scope>
    <source>
        <strain evidence="4 5">HAL-9</strain>
    </source>
</reference>
<keyword evidence="5" id="KW-1185">Reference proteome</keyword>
<organism evidence="4 5">
    <name type="scientific">Sphingobacterium olei</name>
    <dbReference type="NCBI Taxonomy" id="2571155"/>
    <lineage>
        <taxon>Bacteria</taxon>
        <taxon>Pseudomonadati</taxon>
        <taxon>Bacteroidota</taxon>
        <taxon>Sphingobacteriia</taxon>
        <taxon>Sphingobacteriales</taxon>
        <taxon>Sphingobacteriaceae</taxon>
        <taxon>Sphingobacterium</taxon>
    </lineage>
</organism>
<dbReference type="InterPro" id="IPR029056">
    <property type="entry name" value="Ribokinase-like"/>
</dbReference>
<gene>
    <name evidence="4" type="ORF">FAZ15_20465</name>
</gene>
<keyword evidence="1" id="KW-0808">Transferase</keyword>
<evidence type="ECO:0000256" key="2">
    <source>
        <dbReference type="ARBA" id="ARBA00022777"/>
    </source>
</evidence>
<dbReference type="Pfam" id="PF00294">
    <property type="entry name" value="PfkB"/>
    <property type="match status" value="1"/>
</dbReference>
<keyword evidence="2 4" id="KW-0418">Kinase</keyword>
<dbReference type="EMBL" id="SUME01000011">
    <property type="protein sequence ID" value="TJZ51492.1"/>
    <property type="molecule type" value="Genomic_DNA"/>
</dbReference>
<dbReference type="InterPro" id="IPR002173">
    <property type="entry name" value="Carboh/pur_kinase_PfkB_CS"/>
</dbReference>
<dbReference type="GO" id="GO:0016301">
    <property type="term" value="F:kinase activity"/>
    <property type="evidence" value="ECO:0007669"/>
    <property type="project" value="UniProtKB-KW"/>
</dbReference>
<comment type="caution">
    <text evidence="4">The sequence shown here is derived from an EMBL/GenBank/DDBJ whole genome shotgun (WGS) entry which is preliminary data.</text>
</comment>
<name>A0A4U0NDA1_9SPHI</name>
<dbReference type="PANTHER" id="PTHR10584">
    <property type="entry name" value="SUGAR KINASE"/>
    <property type="match status" value="1"/>
</dbReference>
<dbReference type="GO" id="GO:0005829">
    <property type="term" value="C:cytosol"/>
    <property type="evidence" value="ECO:0007669"/>
    <property type="project" value="TreeGrafter"/>
</dbReference>
<accession>A0A4U0NDA1</accession>
<dbReference type="PANTHER" id="PTHR10584:SF166">
    <property type="entry name" value="RIBOKINASE"/>
    <property type="match status" value="1"/>
</dbReference>